<protein>
    <recommendedName>
        <fullName evidence="6">mitogen-activated protein kinase kinase</fullName>
        <ecNumber evidence="6">2.7.12.2</ecNumber>
    </recommendedName>
</protein>
<feature type="domain" description="Protein kinase" evidence="8">
    <location>
        <begin position="160"/>
        <end position="433"/>
    </location>
</feature>
<feature type="region of interest" description="Disordered" evidence="7">
    <location>
        <begin position="657"/>
        <end position="728"/>
    </location>
</feature>
<dbReference type="PROSITE" id="PS00108">
    <property type="entry name" value="PROTEIN_KINASE_ST"/>
    <property type="match status" value="2"/>
</dbReference>
<dbReference type="SUPFAM" id="SSF56112">
    <property type="entry name" value="Protein kinase-like (PK-like)"/>
    <property type="match status" value="2"/>
</dbReference>
<name>A0A8H5CE32_9AGAR</name>
<dbReference type="EC" id="2.7.12.2" evidence="6"/>
<accession>A0A8H5CE32</accession>
<feature type="compositionally biased region" description="Polar residues" evidence="7">
    <location>
        <begin position="559"/>
        <end position="577"/>
    </location>
</feature>
<keyword evidence="10" id="KW-1185">Reference proteome</keyword>
<dbReference type="GO" id="GO:0004708">
    <property type="term" value="F:MAP kinase kinase activity"/>
    <property type="evidence" value="ECO:0007669"/>
    <property type="project" value="UniProtKB-EC"/>
</dbReference>
<dbReference type="InterPro" id="IPR001245">
    <property type="entry name" value="Ser-Thr/Tyr_kinase_cat_dom"/>
</dbReference>
<gene>
    <name evidence="9" type="ORF">D9758_012084</name>
</gene>
<feature type="compositionally biased region" description="Polar residues" evidence="7">
    <location>
        <begin position="686"/>
        <end position="703"/>
    </location>
</feature>
<organism evidence="9 10">
    <name type="scientific">Tetrapyrgos nigripes</name>
    <dbReference type="NCBI Taxonomy" id="182062"/>
    <lineage>
        <taxon>Eukaryota</taxon>
        <taxon>Fungi</taxon>
        <taxon>Dikarya</taxon>
        <taxon>Basidiomycota</taxon>
        <taxon>Agaricomycotina</taxon>
        <taxon>Agaricomycetes</taxon>
        <taxon>Agaricomycetidae</taxon>
        <taxon>Agaricales</taxon>
        <taxon>Marasmiineae</taxon>
        <taxon>Marasmiaceae</taxon>
        <taxon>Tetrapyrgos</taxon>
    </lineage>
</organism>
<dbReference type="InterPro" id="IPR011009">
    <property type="entry name" value="Kinase-like_dom_sf"/>
</dbReference>
<evidence type="ECO:0000259" key="8">
    <source>
        <dbReference type="PROSITE" id="PS50011"/>
    </source>
</evidence>
<evidence type="ECO:0000256" key="1">
    <source>
        <dbReference type="ARBA" id="ARBA00022679"/>
    </source>
</evidence>
<dbReference type="InterPro" id="IPR008271">
    <property type="entry name" value="Ser/Thr_kinase_AS"/>
</dbReference>
<evidence type="ECO:0000256" key="2">
    <source>
        <dbReference type="ARBA" id="ARBA00022741"/>
    </source>
</evidence>
<keyword evidence="4" id="KW-0067">ATP-binding</keyword>
<dbReference type="GO" id="GO:0060237">
    <property type="term" value="P:regulation of fungal-type cell wall organization"/>
    <property type="evidence" value="ECO:0007669"/>
    <property type="project" value="TreeGrafter"/>
</dbReference>
<dbReference type="InterPro" id="IPR000719">
    <property type="entry name" value="Prot_kinase_dom"/>
</dbReference>
<keyword evidence="1" id="KW-0808">Transferase</keyword>
<evidence type="ECO:0000256" key="7">
    <source>
        <dbReference type="SAM" id="MobiDB-lite"/>
    </source>
</evidence>
<dbReference type="PANTHER" id="PTHR48013:SF6">
    <property type="entry name" value="MAP KINASE KINASE MKK1_SSP32-RELATED"/>
    <property type="match status" value="1"/>
</dbReference>
<dbReference type="GO" id="GO:0000196">
    <property type="term" value="P:cell integrity MAPK cascade"/>
    <property type="evidence" value="ECO:0007669"/>
    <property type="project" value="TreeGrafter"/>
</dbReference>
<evidence type="ECO:0000313" key="10">
    <source>
        <dbReference type="Proteomes" id="UP000559256"/>
    </source>
</evidence>
<evidence type="ECO:0000256" key="3">
    <source>
        <dbReference type="ARBA" id="ARBA00022777"/>
    </source>
</evidence>
<evidence type="ECO:0000256" key="6">
    <source>
        <dbReference type="ARBA" id="ARBA00038999"/>
    </source>
</evidence>
<dbReference type="AlphaFoldDB" id="A0A8H5CE32"/>
<dbReference type="SMART" id="SM00220">
    <property type="entry name" value="S_TKc"/>
    <property type="match status" value="2"/>
</dbReference>
<dbReference type="Gene3D" id="1.10.510.10">
    <property type="entry name" value="Transferase(Phosphotransferase) domain 1"/>
    <property type="match status" value="2"/>
</dbReference>
<reference evidence="9 10" key="1">
    <citation type="journal article" date="2020" name="ISME J.">
        <title>Uncovering the hidden diversity of litter-decomposition mechanisms in mushroom-forming fungi.</title>
        <authorList>
            <person name="Floudas D."/>
            <person name="Bentzer J."/>
            <person name="Ahren D."/>
            <person name="Johansson T."/>
            <person name="Persson P."/>
            <person name="Tunlid A."/>
        </authorList>
    </citation>
    <scope>NUCLEOTIDE SEQUENCE [LARGE SCALE GENOMIC DNA]</scope>
    <source>
        <strain evidence="9 10">CBS 291.85</strain>
    </source>
</reference>
<dbReference type="OrthoDB" id="346907at2759"/>
<dbReference type="PROSITE" id="PS50011">
    <property type="entry name" value="PROTEIN_KINASE_DOM"/>
    <property type="match status" value="2"/>
</dbReference>
<comment type="similarity">
    <text evidence="5">Belongs to the protein kinase superfamily. STE Ser/Thr protein kinase family. MAP kinase kinase subfamily.</text>
</comment>
<sequence length="1072" mass="118083">MFNSASPKTQVATRREFPPWKRRQKSEEVTIICCLDRPEVDCVVAVYADPAVKGPANRVGMIHAISPLPQSNFIKLPNYMSSAPLSCLYTSRDIENDWFWNNLHSLDGDLAPFLMELLQIRLESIAGDSKIRKRLLQGMKLLNKLHGALPPSIVVHDVTREGTHPITGGGFADIWKGRRNGQPVCLKVLRIFTSSSDRKKLFKDLSNEVLIWKQLHHRHILPLYGVNMELFQPSYCIVSPWMSNGDIGSYLDKSAATDSTFERKVKLITEIAEGLSYLHELDPPVIHGDIKGSNVLISEDFHCRLADFGLSAIETQTQSYNVTNSAQNRGSIRWLAPELMNPNSVHTTLGCSKTRDIYAFGCTVVEILTGKPPFPEYKMELHVMIQVLSGTRPPRPAECTDELWDLIERCWDESLSQRPGAGWILNILRNCSLDLGSWEEVVEVGSEGEAKIPASSLQLSSMNALFSIPSTQDPPREDQNWASPDSWACVPAAESVSPVKDATLASDSPQPVPKADVDEDYVLIRKRTVSTSISVKESGRARSIPIQTSEQNPGGAASADQSAMQTQKQKGTFNSCAPSHIPPPISPQTPTLTSLVSKHNIREGYATIASPSCPASAFSLLSNGGASLRGSILINPGLPSTSQSGSLINHGRVHDSLDGVVRRPRGPRGPSASSFTRRDSRIMPNPTWSKPTSPVPVQSSLTIPKSFDPRSLPALRPGSTTGKSSKKLGLIIPAPNHSNFESYAGPSGFTPMSSQAPEEICIRPAAAPSHANDSLSHIIEEFNTDLRLEEAKRKDGAFFSKEWNDDAFKEISLLSGAVHKVQEKKTDRIMACKMIALPIRQHEDELSTIHSANHPNIILMYGAYASPSPSSRPVKLLMEFCEGGSLEAIGKCPKEKGAVLEETVAGRIAEGVLQGLDYLHSMRMTHRDIKPSNILLTRQGVVKLCDIAVSGELIESFAGISTDTSLYMSPERISGHEYNICSDVWSAGISLLELVQQRFPFPNDVPPIETMMYITSQDPPTLQDSGNQQWSDEMKDFIRQTLIHDAISRPYPRDMLKHTWIVGSMMQVVRYG</sequence>
<dbReference type="EMBL" id="JAACJM010000191">
    <property type="protein sequence ID" value="KAF5338827.1"/>
    <property type="molecule type" value="Genomic_DNA"/>
</dbReference>
<keyword evidence="2" id="KW-0547">Nucleotide-binding</keyword>
<evidence type="ECO:0000256" key="4">
    <source>
        <dbReference type="ARBA" id="ARBA00022840"/>
    </source>
</evidence>
<evidence type="ECO:0000256" key="5">
    <source>
        <dbReference type="ARBA" id="ARBA00038035"/>
    </source>
</evidence>
<dbReference type="PANTHER" id="PTHR48013">
    <property type="entry name" value="DUAL SPECIFICITY MITOGEN-ACTIVATED PROTEIN KINASE KINASE 5-RELATED"/>
    <property type="match status" value="1"/>
</dbReference>
<keyword evidence="3" id="KW-0418">Kinase</keyword>
<dbReference type="Pfam" id="PF07714">
    <property type="entry name" value="PK_Tyr_Ser-Thr"/>
    <property type="match status" value="1"/>
</dbReference>
<dbReference type="GO" id="GO:0005524">
    <property type="term" value="F:ATP binding"/>
    <property type="evidence" value="ECO:0007669"/>
    <property type="project" value="UniProtKB-KW"/>
</dbReference>
<dbReference type="Proteomes" id="UP000559256">
    <property type="component" value="Unassembled WGS sequence"/>
</dbReference>
<evidence type="ECO:0000313" key="9">
    <source>
        <dbReference type="EMBL" id="KAF5338827.1"/>
    </source>
</evidence>
<feature type="region of interest" description="Disordered" evidence="7">
    <location>
        <begin position="536"/>
        <end position="592"/>
    </location>
</feature>
<comment type="caution">
    <text evidence="9">The sequence shown here is derived from an EMBL/GenBank/DDBJ whole genome shotgun (WGS) entry which is preliminary data.</text>
</comment>
<dbReference type="Pfam" id="PF00069">
    <property type="entry name" value="Pkinase"/>
    <property type="match status" value="1"/>
</dbReference>
<proteinExistence type="inferred from homology"/>
<feature type="domain" description="Protein kinase" evidence="8">
    <location>
        <begin position="807"/>
        <end position="1061"/>
    </location>
</feature>